<evidence type="ECO:0000256" key="3">
    <source>
        <dbReference type="ARBA" id="ARBA00022692"/>
    </source>
</evidence>
<dbReference type="PATRIC" id="fig|1123384.7.peg.1110"/>
<dbReference type="GO" id="GO:0036376">
    <property type="term" value="P:sodium ion export across plasma membrane"/>
    <property type="evidence" value="ECO:0007669"/>
    <property type="project" value="InterPro"/>
</dbReference>
<evidence type="ECO:0000256" key="6">
    <source>
        <dbReference type="SAM" id="Phobius"/>
    </source>
</evidence>
<dbReference type="GO" id="GO:0005886">
    <property type="term" value="C:plasma membrane"/>
    <property type="evidence" value="ECO:0007669"/>
    <property type="project" value="UniProtKB-SubCell"/>
</dbReference>
<comment type="subcellular location">
    <subcellularLocation>
        <location evidence="1">Cell membrane</location>
    </subcellularLocation>
</comment>
<proteinExistence type="predicted"/>
<dbReference type="STRING" id="1123384.AJ81_05605"/>
<protein>
    <submittedName>
        <fullName evidence="7">Uncharacterized protein</fullName>
    </submittedName>
</protein>
<sequence>MSNDISNLTVLVVGIGSVFLVFVILYIIFVIMEKIFTSQQRRTSRGEVKTTQNFVKTEENVEQDETMEAAVIGAVMAYMSLESEKPVMQPKGRVLSFEERTTSWRKSGWKGARGWRASSGW</sequence>
<dbReference type="OrthoDB" id="49641at2"/>
<evidence type="ECO:0000256" key="1">
    <source>
        <dbReference type="ARBA" id="ARBA00004236"/>
    </source>
</evidence>
<dbReference type="KEGG" id="phy:AJ81_05605"/>
<dbReference type="Pfam" id="PF04277">
    <property type="entry name" value="OAD_gamma"/>
    <property type="match status" value="1"/>
</dbReference>
<dbReference type="PaxDb" id="1123384-AJ81_05605"/>
<evidence type="ECO:0000313" key="7">
    <source>
        <dbReference type="EMBL" id="AJC74762.1"/>
    </source>
</evidence>
<name>A0A0X1KU94_9THEM</name>
<keyword evidence="4 6" id="KW-1133">Transmembrane helix</keyword>
<feature type="transmembrane region" description="Helical" evidence="6">
    <location>
        <begin position="12"/>
        <end position="32"/>
    </location>
</feature>
<accession>A0A0X1KU94</accession>
<dbReference type="EMBL" id="CP007141">
    <property type="protein sequence ID" value="AJC74762.1"/>
    <property type="molecule type" value="Genomic_DNA"/>
</dbReference>
<reference evidence="7 8" key="1">
    <citation type="submission" date="2014-01" db="EMBL/GenBank/DDBJ databases">
        <title>Genome sequencing of Thermotog hypogea.</title>
        <authorList>
            <person name="Zhang X."/>
            <person name="Alvare G."/>
            <person name="Fristensky B."/>
            <person name="Chen L."/>
            <person name="Suen T."/>
            <person name="Chen Q."/>
            <person name="Ma K."/>
        </authorList>
    </citation>
    <scope>NUCLEOTIDE SEQUENCE [LARGE SCALE GENOMIC DNA]</scope>
    <source>
        <strain evidence="7 8">DSM 11164</strain>
    </source>
</reference>
<evidence type="ECO:0000256" key="4">
    <source>
        <dbReference type="ARBA" id="ARBA00022989"/>
    </source>
</evidence>
<dbReference type="RefSeq" id="WP_031505177.1">
    <property type="nucleotide sequence ID" value="NC_022795.1"/>
</dbReference>
<evidence type="ECO:0000313" key="8">
    <source>
        <dbReference type="Proteomes" id="UP000077469"/>
    </source>
</evidence>
<organism evidence="7 8">
    <name type="scientific">Pseudothermotoga hypogea DSM 11164 = NBRC 106472</name>
    <dbReference type="NCBI Taxonomy" id="1123384"/>
    <lineage>
        <taxon>Bacteria</taxon>
        <taxon>Thermotogati</taxon>
        <taxon>Thermotogota</taxon>
        <taxon>Thermotogae</taxon>
        <taxon>Thermotogales</taxon>
        <taxon>Thermotogaceae</taxon>
        <taxon>Pseudothermotoga</taxon>
    </lineage>
</organism>
<dbReference type="InterPro" id="IPR005899">
    <property type="entry name" value="Na_pump_deCOase"/>
</dbReference>
<dbReference type="GO" id="GO:0015081">
    <property type="term" value="F:sodium ion transmembrane transporter activity"/>
    <property type="evidence" value="ECO:0007669"/>
    <property type="project" value="InterPro"/>
</dbReference>
<gene>
    <name evidence="7" type="ORF">AJ81_05605</name>
</gene>
<evidence type="ECO:0000256" key="2">
    <source>
        <dbReference type="ARBA" id="ARBA00022475"/>
    </source>
</evidence>
<keyword evidence="8" id="KW-1185">Reference proteome</keyword>
<dbReference type="AlphaFoldDB" id="A0A0X1KU94"/>
<dbReference type="Proteomes" id="UP000077469">
    <property type="component" value="Chromosome"/>
</dbReference>
<keyword evidence="2" id="KW-1003">Cell membrane</keyword>
<evidence type="ECO:0000256" key="5">
    <source>
        <dbReference type="ARBA" id="ARBA00023136"/>
    </source>
</evidence>
<keyword evidence="3 6" id="KW-0812">Transmembrane</keyword>
<keyword evidence="5 6" id="KW-0472">Membrane</keyword>